<evidence type="ECO:0000256" key="3">
    <source>
        <dbReference type="ARBA" id="ARBA00023172"/>
    </source>
</evidence>
<dbReference type="Proteomes" id="UP000199343">
    <property type="component" value="Unassembled WGS sequence"/>
</dbReference>
<dbReference type="Gene3D" id="1.10.443.10">
    <property type="entry name" value="Intergrase catalytic core"/>
    <property type="match status" value="1"/>
</dbReference>
<dbReference type="PANTHER" id="PTHR30349">
    <property type="entry name" value="PHAGE INTEGRASE-RELATED"/>
    <property type="match status" value="1"/>
</dbReference>
<dbReference type="EMBL" id="FMIC01000002">
    <property type="protein sequence ID" value="SCL69654.1"/>
    <property type="molecule type" value="Genomic_DNA"/>
</dbReference>
<dbReference type="OrthoDB" id="864726at2"/>
<dbReference type="RefSeq" id="WP_091630130.1">
    <property type="nucleotide sequence ID" value="NZ_FMIC01000002.1"/>
</dbReference>
<dbReference type="STRING" id="47871.GA0070608_4079"/>
<keyword evidence="3" id="KW-0233">DNA recombination</keyword>
<dbReference type="Gene3D" id="1.10.150.130">
    <property type="match status" value="1"/>
</dbReference>
<evidence type="ECO:0000313" key="6">
    <source>
        <dbReference type="Proteomes" id="UP000199343"/>
    </source>
</evidence>
<name>A0A1C6VU79_9ACTN</name>
<dbReference type="InterPro" id="IPR013762">
    <property type="entry name" value="Integrase-like_cat_sf"/>
</dbReference>
<protein>
    <submittedName>
        <fullName evidence="5">Integrase</fullName>
    </submittedName>
</protein>
<evidence type="ECO:0000256" key="1">
    <source>
        <dbReference type="ARBA" id="ARBA00008857"/>
    </source>
</evidence>
<gene>
    <name evidence="5" type="ORF">GA0070608_4079</name>
</gene>
<keyword evidence="2" id="KW-0238">DNA-binding</keyword>
<dbReference type="SUPFAM" id="SSF56349">
    <property type="entry name" value="DNA breaking-rejoining enzymes"/>
    <property type="match status" value="1"/>
</dbReference>
<proteinExistence type="inferred from homology"/>
<dbReference type="PROSITE" id="PS51898">
    <property type="entry name" value="TYR_RECOMBINASE"/>
    <property type="match status" value="1"/>
</dbReference>
<evidence type="ECO:0000313" key="5">
    <source>
        <dbReference type="EMBL" id="SCL69654.1"/>
    </source>
</evidence>
<dbReference type="CDD" id="cd00397">
    <property type="entry name" value="DNA_BRE_C"/>
    <property type="match status" value="1"/>
</dbReference>
<dbReference type="GO" id="GO:0015074">
    <property type="term" value="P:DNA integration"/>
    <property type="evidence" value="ECO:0007669"/>
    <property type="project" value="InterPro"/>
</dbReference>
<organism evidence="5 6">
    <name type="scientific">Micromonospora peucetia</name>
    <dbReference type="NCBI Taxonomy" id="47871"/>
    <lineage>
        <taxon>Bacteria</taxon>
        <taxon>Bacillati</taxon>
        <taxon>Actinomycetota</taxon>
        <taxon>Actinomycetes</taxon>
        <taxon>Micromonosporales</taxon>
        <taxon>Micromonosporaceae</taxon>
        <taxon>Micromonospora</taxon>
    </lineage>
</organism>
<reference evidence="5 6" key="1">
    <citation type="submission" date="2016-06" db="EMBL/GenBank/DDBJ databases">
        <authorList>
            <person name="Kjaerup R.B."/>
            <person name="Dalgaard T.S."/>
            <person name="Juul-Madsen H.R."/>
        </authorList>
    </citation>
    <scope>NUCLEOTIDE SEQUENCE [LARGE SCALE GENOMIC DNA]</scope>
    <source>
        <strain evidence="5 6">DSM 43363</strain>
    </source>
</reference>
<evidence type="ECO:0000259" key="4">
    <source>
        <dbReference type="PROSITE" id="PS51898"/>
    </source>
</evidence>
<dbReference type="PANTHER" id="PTHR30349:SF41">
    <property type="entry name" value="INTEGRASE_RECOMBINASE PROTEIN MJ0367-RELATED"/>
    <property type="match status" value="1"/>
</dbReference>
<evidence type="ECO:0000256" key="2">
    <source>
        <dbReference type="ARBA" id="ARBA00023125"/>
    </source>
</evidence>
<dbReference type="InterPro" id="IPR010998">
    <property type="entry name" value="Integrase_recombinase_N"/>
</dbReference>
<dbReference type="GO" id="GO:0006310">
    <property type="term" value="P:DNA recombination"/>
    <property type="evidence" value="ECO:0007669"/>
    <property type="project" value="UniProtKB-KW"/>
</dbReference>
<accession>A0A1C6VU79</accession>
<sequence length="339" mass="37363">MSGTTAGRAELDAARLLLARMGISPADLVEAALARPPAPTFAEYVPVVSAAVSEGTRRAYGSYWKRVLEHWGQRRLDEPTPSEIEQLAEYVKTHVVARRNARGGRSAAEHLIAALRCLYKRAVADGFIAAADNPALKVAKLRRLPSTRRAVADTRLAEINAVAASTGDDPALDSLLLRLHTETACRRGGALALRPVDLDSDQCLILLREKGDTVRWQPVSPTLMMHLQRHAEERHATATGQLLRYRSGLPIRYRRYDHLWVRIGEHLPWVYVQQISTHWLRHTTLTWVERNFGYAVARAYAGHSEGGGDAGTTATYVRASLQEVAAALAALTNEPHPLA</sequence>
<dbReference type="GO" id="GO:0003677">
    <property type="term" value="F:DNA binding"/>
    <property type="evidence" value="ECO:0007669"/>
    <property type="project" value="UniProtKB-KW"/>
</dbReference>
<dbReference type="AlphaFoldDB" id="A0A1C6VU79"/>
<dbReference type="Pfam" id="PF00589">
    <property type="entry name" value="Phage_integrase"/>
    <property type="match status" value="1"/>
</dbReference>
<dbReference type="InterPro" id="IPR002104">
    <property type="entry name" value="Integrase_catalytic"/>
</dbReference>
<dbReference type="InterPro" id="IPR050090">
    <property type="entry name" value="Tyrosine_recombinase_XerCD"/>
</dbReference>
<comment type="similarity">
    <text evidence="1">Belongs to the 'phage' integrase family.</text>
</comment>
<feature type="domain" description="Tyr recombinase" evidence="4">
    <location>
        <begin position="148"/>
        <end position="329"/>
    </location>
</feature>
<dbReference type="InterPro" id="IPR011010">
    <property type="entry name" value="DNA_brk_join_enz"/>
</dbReference>